<protein>
    <submittedName>
        <fullName evidence="1">Uncharacterized protein</fullName>
    </submittedName>
</protein>
<dbReference type="AlphaFoldDB" id="A0A0F8Z584"/>
<organism evidence="1">
    <name type="scientific">marine sediment metagenome</name>
    <dbReference type="NCBI Taxonomy" id="412755"/>
    <lineage>
        <taxon>unclassified sequences</taxon>
        <taxon>metagenomes</taxon>
        <taxon>ecological metagenomes</taxon>
    </lineage>
</organism>
<name>A0A0F8Z584_9ZZZZ</name>
<proteinExistence type="predicted"/>
<gene>
    <name evidence="1" type="ORF">LCGC14_2816120</name>
</gene>
<dbReference type="EMBL" id="LAZR01053241">
    <property type="protein sequence ID" value="KKK81175.1"/>
    <property type="molecule type" value="Genomic_DNA"/>
</dbReference>
<reference evidence="1" key="1">
    <citation type="journal article" date="2015" name="Nature">
        <title>Complex archaea that bridge the gap between prokaryotes and eukaryotes.</title>
        <authorList>
            <person name="Spang A."/>
            <person name="Saw J.H."/>
            <person name="Jorgensen S.L."/>
            <person name="Zaremba-Niedzwiedzka K."/>
            <person name="Martijn J."/>
            <person name="Lind A.E."/>
            <person name="van Eijk R."/>
            <person name="Schleper C."/>
            <person name="Guy L."/>
            <person name="Ettema T.J."/>
        </authorList>
    </citation>
    <scope>NUCLEOTIDE SEQUENCE</scope>
</reference>
<accession>A0A0F8Z584</accession>
<evidence type="ECO:0000313" key="1">
    <source>
        <dbReference type="EMBL" id="KKK81175.1"/>
    </source>
</evidence>
<sequence>MPKLILHNQLKKSVKIGDSKRSARETEIAVKAIKNALSEKERRPLGLKKITKGCGGCSRRKKRKKQ</sequence>
<comment type="caution">
    <text evidence="1">The sequence shown here is derived from an EMBL/GenBank/DDBJ whole genome shotgun (WGS) entry which is preliminary data.</text>
</comment>